<sequence length="308" mass="35943">MKFSLTLILSCLIIFISSCSMSQRRDFVEPDINLKIKTTNKNKEIIIQSLLKDGDIFSISFGDEDSYVLANNILNSDLKYFCKSLIEEEREVLEKNIFKSKKDVNKKVIVVFSENYENIASFLKNKYPEEEYFMIMPENFDTQIKEILNVDLSIENYNDLSKFDTSLKISHSPRIRDDIGSIYYITDYDVGKTIVPIFRSYALNMDTFSSSEIFHDANDIKKLVDFENTYIPITKKMIENISKKQDPLIKSEIENSLIRDFLIIEKVFQNNLFKENLLPISGNKKIKRSGCMDRNLNLWKVSTADFTY</sequence>
<keyword evidence="1" id="KW-0732">Signal</keyword>
<reference evidence="2 3" key="1">
    <citation type="submission" date="2019-02" db="EMBL/GenBank/DDBJ databases">
        <title>Prokaryotic population dynamics and viral predation in marine succession experiment using metagenomics: the confinement effect.</title>
        <authorList>
            <person name="Haro-Moreno J.M."/>
            <person name="Rodriguez-Valera F."/>
            <person name="Lopez-Perez M."/>
        </authorList>
    </citation>
    <scope>NUCLEOTIDE SEQUENCE [LARGE SCALE GENOMIC DNA]</scope>
    <source>
        <strain evidence="2">MED-G160</strain>
    </source>
</reference>
<feature type="signal peptide" evidence="1">
    <location>
        <begin position="1"/>
        <end position="22"/>
    </location>
</feature>
<feature type="chain" id="PRO_5021837221" evidence="1">
    <location>
        <begin position="23"/>
        <end position="308"/>
    </location>
</feature>
<gene>
    <name evidence="2" type="ORF">EVA93_00530</name>
</gene>
<evidence type="ECO:0000313" key="3">
    <source>
        <dbReference type="Proteomes" id="UP000318710"/>
    </source>
</evidence>
<name>A0A520N4J9_9GAMM</name>
<accession>A0A520N4J9</accession>
<comment type="caution">
    <text evidence="2">The sequence shown here is derived from an EMBL/GenBank/DDBJ whole genome shotgun (WGS) entry which is preliminary data.</text>
</comment>
<protein>
    <submittedName>
        <fullName evidence="2">Uncharacterized protein</fullName>
    </submittedName>
</protein>
<dbReference type="Proteomes" id="UP000318710">
    <property type="component" value="Unassembled WGS sequence"/>
</dbReference>
<dbReference type="PROSITE" id="PS51257">
    <property type="entry name" value="PROKAR_LIPOPROTEIN"/>
    <property type="match status" value="1"/>
</dbReference>
<dbReference type="AlphaFoldDB" id="A0A520N4J9"/>
<proteinExistence type="predicted"/>
<dbReference type="EMBL" id="SHBF01000002">
    <property type="protein sequence ID" value="RZO28422.1"/>
    <property type="molecule type" value="Genomic_DNA"/>
</dbReference>
<evidence type="ECO:0000313" key="2">
    <source>
        <dbReference type="EMBL" id="RZO28422.1"/>
    </source>
</evidence>
<organism evidence="2 3">
    <name type="scientific">SAR86 cluster bacterium</name>
    <dbReference type="NCBI Taxonomy" id="2030880"/>
    <lineage>
        <taxon>Bacteria</taxon>
        <taxon>Pseudomonadati</taxon>
        <taxon>Pseudomonadota</taxon>
        <taxon>Gammaproteobacteria</taxon>
        <taxon>SAR86 cluster</taxon>
    </lineage>
</organism>
<evidence type="ECO:0000256" key="1">
    <source>
        <dbReference type="SAM" id="SignalP"/>
    </source>
</evidence>